<evidence type="ECO:0000256" key="3">
    <source>
        <dbReference type="ARBA" id="ARBA00022989"/>
    </source>
</evidence>
<keyword evidence="2 5" id="KW-0812">Transmembrane</keyword>
<evidence type="ECO:0000256" key="2">
    <source>
        <dbReference type="ARBA" id="ARBA00022692"/>
    </source>
</evidence>
<keyword evidence="4 5" id="KW-0472">Membrane</keyword>
<evidence type="ECO:0000256" key="5">
    <source>
        <dbReference type="SAM" id="Phobius"/>
    </source>
</evidence>
<organism evidence="6">
    <name type="scientific">Treponema denticola H1-T</name>
    <dbReference type="NCBI Taxonomy" id="999431"/>
    <lineage>
        <taxon>Bacteria</taxon>
        <taxon>Pseudomonadati</taxon>
        <taxon>Spirochaetota</taxon>
        <taxon>Spirochaetia</taxon>
        <taxon>Spirochaetales</taxon>
        <taxon>Treponemataceae</taxon>
        <taxon>Treponema</taxon>
    </lineage>
</organism>
<keyword evidence="3 5" id="KW-1133">Transmembrane helix</keyword>
<sequence>MNDNLTSITDFKISVHRSLLQPDMLMGIGTNAATMLLVVTILCMQIVGLWFIFISVGIYFVLRILCKSDPYLLEQLLDNILEQDIYHG</sequence>
<dbReference type="GO" id="GO:0016020">
    <property type="term" value="C:membrane"/>
    <property type="evidence" value="ECO:0007669"/>
    <property type="project" value="UniProtKB-SubCell"/>
</dbReference>
<dbReference type="AlphaFoldDB" id="M2CM03"/>
<evidence type="ECO:0008006" key="7">
    <source>
        <dbReference type="Google" id="ProtNLM"/>
    </source>
</evidence>
<protein>
    <recommendedName>
        <fullName evidence="7">Type IV secretion system protein VirB3</fullName>
    </recommendedName>
</protein>
<dbReference type="HOGENOM" id="CLU_2526525_0_0_12"/>
<comment type="subcellular location">
    <subcellularLocation>
        <location evidence="1">Membrane</location>
    </subcellularLocation>
</comment>
<name>M2CM03_TREDN</name>
<feature type="transmembrane region" description="Helical" evidence="5">
    <location>
        <begin position="32"/>
        <end position="62"/>
    </location>
</feature>
<dbReference type="EMBL" id="AGDW01000001">
    <property type="protein sequence ID" value="EMB34588.1"/>
    <property type="molecule type" value="Genomic_DNA"/>
</dbReference>
<comment type="caution">
    <text evidence="6">The sequence shown here is derived from an EMBL/GenBank/DDBJ whole genome shotgun (WGS) entry which is preliminary data.</text>
</comment>
<evidence type="ECO:0000256" key="1">
    <source>
        <dbReference type="ARBA" id="ARBA00004370"/>
    </source>
</evidence>
<dbReference type="InterPro" id="IPR007792">
    <property type="entry name" value="T4SS_VirB3/TrbD/AvhB"/>
</dbReference>
<proteinExistence type="predicted"/>
<reference evidence="6" key="1">
    <citation type="submission" date="2012-01" db="EMBL/GenBank/DDBJ databases">
        <title>The Genome Sequence of Treponema denticola H1-T.</title>
        <authorList>
            <consortium name="The Broad Institute Genome Sequencing Platform"/>
            <person name="Earl A."/>
            <person name="Ward D."/>
            <person name="Feldgarden M."/>
            <person name="Gevers D."/>
            <person name="Blanton J.M."/>
            <person name="Fenno C.J."/>
            <person name="Baranova O.V."/>
            <person name="Mathney J."/>
            <person name="Dewhirst F.E."/>
            <person name="Izard J."/>
            <person name="Young S.K."/>
            <person name="Zeng Q."/>
            <person name="Gargeya S."/>
            <person name="Fitzgerald M."/>
            <person name="Haas B."/>
            <person name="Abouelleil A."/>
            <person name="Alvarado L."/>
            <person name="Arachchi H.M."/>
            <person name="Berlin A."/>
            <person name="Chapman S.B."/>
            <person name="Gearin G."/>
            <person name="Goldberg J."/>
            <person name="Griggs A."/>
            <person name="Gujja S."/>
            <person name="Hansen M."/>
            <person name="Heiman D."/>
            <person name="Howarth C."/>
            <person name="Larimer J."/>
            <person name="Lui A."/>
            <person name="MacDonald P.J.P."/>
            <person name="McCowen C."/>
            <person name="Montmayeur A."/>
            <person name="Murphy C."/>
            <person name="Neiman D."/>
            <person name="Pearson M."/>
            <person name="Priest M."/>
            <person name="Roberts A."/>
            <person name="Saif S."/>
            <person name="Shea T."/>
            <person name="Sisk P."/>
            <person name="Stolte C."/>
            <person name="Sykes S."/>
            <person name="Wortman J."/>
            <person name="Nusbaum C."/>
            <person name="Birren B."/>
        </authorList>
    </citation>
    <scope>NUCLEOTIDE SEQUENCE [LARGE SCALE GENOMIC DNA]</scope>
    <source>
        <strain evidence="6">H1-T</strain>
    </source>
</reference>
<evidence type="ECO:0000256" key="4">
    <source>
        <dbReference type="ARBA" id="ARBA00023136"/>
    </source>
</evidence>
<dbReference type="Proteomes" id="UP000011708">
    <property type="component" value="Chromosome"/>
</dbReference>
<dbReference type="RefSeq" id="WP_002686846.1">
    <property type="nucleotide sequence ID" value="NZ_CM001794.1"/>
</dbReference>
<dbReference type="PATRIC" id="fig|999431.4.peg.129"/>
<accession>M2CM03</accession>
<evidence type="ECO:0000313" key="6">
    <source>
        <dbReference type="EMBL" id="EMB34588.1"/>
    </source>
</evidence>
<gene>
    <name evidence="6" type="ORF">HMPREF9725_00127</name>
</gene>
<dbReference type="Pfam" id="PF05101">
    <property type="entry name" value="VirB3"/>
    <property type="match status" value="1"/>
</dbReference>